<feature type="chain" id="PRO_5020937306" evidence="1">
    <location>
        <begin position="21"/>
        <end position="165"/>
    </location>
</feature>
<gene>
    <name evidence="2" type="ORF">C7378_2316</name>
</gene>
<sequence>MIKRILVMSCALALPLAALADQPTVQVKPPELQGSRPLEKQTEAAVIRDYLQSWKSLRSAFDLNQPELLSPDFVGTAREKLAATIDQQAKLGIHTRYQDRTHDLQIVFYSPEGLSIQMIDNVGYDEQVLDHDKILATKRIETRYVVVLTPSDVRWSVRIFQAAAK</sequence>
<evidence type="ECO:0000313" key="2">
    <source>
        <dbReference type="EMBL" id="TCK72726.1"/>
    </source>
</evidence>
<protein>
    <submittedName>
        <fullName evidence="2">Uncharacterized protein</fullName>
    </submittedName>
</protein>
<evidence type="ECO:0000313" key="3">
    <source>
        <dbReference type="Proteomes" id="UP000295210"/>
    </source>
</evidence>
<feature type="signal peptide" evidence="1">
    <location>
        <begin position="1"/>
        <end position="20"/>
    </location>
</feature>
<organism evidence="2 3">
    <name type="scientific">Acidipila rosea</name>
    <dbReference type="NCBI Taxonomy" id="768535"/>
    <lineage>
        <taxon>Bacteria</taxon>
        <taxon>Pseudomonadati</taxon>
        <taxon>Acidobacteriota</taxon>
        <taxon>Terriglobia</taxon>
        <taxon>Terriglobales</taxon>
        <taxon>Acidobacteriaceae</taxon>
        <taxon>Acidipila</taxon>
    </lineage>
</organism>
<dbReference type="RefSeq" id="WP_131996483.1">
    <property type="nucleotide sequence ID" value="NZ_SMGK01000003.1"/>
</dbReference>
<name>A0A4R1L3U2_9BACT</name>
<reference evidence="2 3" key="1">
    <citation type="submission" date="2019-03" db="EMBL/GenBank/DDBJ databases">
        <title>Genomic Encyclopedia of Type Strains, Phase IV (KMG-IV): sequencing the most valuable type-strain genomes for metagenomic binning, comparative biology and taxonomic classification.</title>
        <authorList>
            <person name="Goeker M."/>
        </authorList>
    </citation>
    <scope>NUCLEOTIDE SEQUENCE [LARGE SCALE GENOMIC DNA]</scope>
    <source>
        <strain evidence="2 3">DSM 103428</strain>
    </source>
</reference>
<dbReference type="EMBL" id="SMGK01000003">
    <property type="protein sequence ID" value="TCK72726.1"/>
    <property type="molecule type" value="Genomic_DNA"/>
</dbReference>
<keyword evidence="1" id="KW-0732">Signal</keyword>
<proteinExistence type="predicted"/>
<dbReference type="OrthoDB" id="119449at2"/>
<keyword evidence="3" id="KW-1185">Reference proteome</keyword>
<dbReference type="AlphaFoldDB" id="A0A4R1L3U2"/>
<comment type="caution">
    <text evidence="2">The sequence shown here is derived from an EMBL/GenBank/DDBJ whole genome shotgun (WGS) entry which is preliminary data.</text>
</comment>
<dbReference type="Proteomes" id="UP000295210">
    <property type="component" value="Unassembled WGS sequence"/>
</dbReference>
<accession>A0A4R1L3U2</accession>
<evidence type="ECO:0000256" key="1">
    <source>
        <dbReference type="SAM" id="SignalP"/>
    </source>
</evidence>